<dbReference type="InterPro" id="IPR016064">
    <property type="entry name" value="NAD/diacylglycerol_kinase_sf"/>
</dbReference>
<dbReference type="GO" id="GO:0006672">
    <property type="term" value="P:ceramide metabolic process"/>
    <property type="evidence" value="ECO:0007669"/>
    <property type="project" value="TreeGrafter"/>
</dbReference>
<reference evidence="2 3" key="1">
    <citation type="submission" date="2018-04" db="EMBL/GenBank/DDBJ databases">
        <title>The genome of golden apple snail Pomacea canaliculata provides insight into stress tolerance and invasive adaptation.</title>
        <authorList>
            <person name="Liu C."/>
            <person name="Liu B."/>
            <person name="Ren Y."/>
            <person name="Zhang Y."/>
            <person name="Wang H."/>
            <person name="Li S."/>
            <person name="Jiang F."/>
            <person name="Yin L."/>
            <person name="Zhang G."/>
            <person name="Qian W."/>
            <person name="Fan W."/>
        </authorList>
    </citation>
    <scope>NUCLEOTIDE SEQUENCE [LARGE SCALE GENOMIC DNA]</scope>
    <source>
        <strain evidence="2">SZHN2017</strain>
        <tissue evidence="2">Muscle</tissue>
    </source>
</reference>
<accession>A0A2T7NQP5</accession>
<dbReference type="AlphaFoldDB" id="A0A2T7NQP5"/>
<dbReference type="Pfam" id="PF00781">
    <property type="entry name" value="DAGK_cat"/>
    <property type="match status" value="1"/>
</dbReference>
<keyword evidence="3" id="KW-1185">Reference proteome</keyword>
<dbReference type="InterPro" id="IPR017438">
    <property type="entry name" value="ATP-NAD_kinase_N"/>
</dbReference>
<sequence>MEELEVGDNVTPLQSTAAVQTIKIAASENGILKEEEVLVKGKARKLVMCESGLQLVCHENKSGPNIENPVFSIAWVDIVCACETSSGKSKAVDKNTDTPSQNSYTVQQAGRKFSIHYITRKAGSKKLSCTNMVMEVKNGTVGDWIQQIEEKRKHGKPKKLLVVINPISGSGSGRQTFEKFVRPLFDLAGLELVVRVTERARHGEEIGNTFDFSSVDGVVIVGGDGLYMEVMHGVVLRKQQENGIDYNNPDASLTPPNIGFGIIPGGTGNGLSGWWNGVVDAKTAALNIIRGESHLVNILAIFEPSKLIHYSGLHLGYGIFSELIKKSEDRRWMKKARYPYAIVTSTLGKKQVYDIDLEMLVSPDIQEVNKEINEDVSPSSACNWKKLGVKHLIGVAYFPVAIEEMSDKLSMNCLSDKGSAFFVSSFGGVDFLKFMMAVGRHDKEMFENSFIEHHHVKGVRLKLVQNDQANSTRRVEHGYEKLLNIDGEVFTCSVPQIDIRFHSQFIRAFSVFPN</sequence>
<dbReference type="PROSITE" id="PS50146">
    <property type="entry name" value="DAGK"/>
    <property type="match status" value="1"/>
</dbReference>
<protein>
    <recommendedName>
        <fullName evidence="1">DAGKc domain-containing protein</fullName>
    </recommendedName>
</protein>
<dbReference type="SUPFAM" id="SSF111331">
    <property type="entry name" value="NAD kinase/diacylglycerol kinase-like"/>
    <property type="match status" value="1"/>
</dbReference>
<dbReference type="GO" id="GO:0001729">
    <property type="term" value="F:ceramide kinase activity"/>
    <property type="evidence" value="ECO:0007669"/>
    <property type="project" value="TreeGrafter"/>
</dbReference>
<dbReference type="SMART" id="SM00046">
    <property type="entry name" value="DAGKc"/>
    <property type="match status" value="1"/>
</dbReference>
<dbReference type="PANTHER" id="PTHR12358:SF111">
    <property type="entry name" value="CERAMIDE KINASE, ISOFORM A"/>
    <property type="match status" value="1"/>
</dbReference>
<name>A0A2T7NQP5_POMCA</name>
<dbReference type="InterPro" id="IPR050187">
    <property type="entry name" value="Lipid_Phosphate_FormReg"/>
</dbReference>
<dbReference type="OrthoDB" id="530923at2759"/>
<dbReference type="Gene3D" id="3.40.50.10330">
    <property type="entry name" value="Probable inorganic polyphosphate/atp-NAD kinase, domain 1"/>
    <property type="match status" value="1"/>
</dbReference>
<feature type="domain" description="DAGKc" evidence="1">
    <location>
        <begin position="155"/>
        <end position="304"/>
    </location>
</feature>
<dbReference type="PANTHER" id="PTHR12358">
    <property type="entry name" value="SPHINGOSINE KINASE"/>
    <property type="match status" value="1"/>
</dbReference>
<evidence type="ECO:0000259" key="1">
    <source>
        <dbReference type="PROSITE" id="PS50146"/>
    </source>
</evidence>
<dbReference type="GO" id="GO:0016020">
    <property type="term" value="C:membrane"/>
    <property type="evidence" value="ECO:0007669"/>
    <property type="project" value="GOC"/>
</dbReference>
<dbReference type="EMBL" id="PZQS01000010">
    <property type="protein sequence ID" value="PVD23491.1"/>
    <property type="molecule type" value="Genomic_DNA"/>
</dbReference>
<gene>
    <name evidence="2" type="ORF">C0Q70_16763</name>
</gene>
<evidence type="ECO:0000313" key="3">
    <source>
        <dbReference type="Proteomes" id="UP000245119"/>
    </source>
</evidence>
<dbReference type="InterPro" id="IPR001206">
    <property type="entry name" value="Diacylglycerol_kinase_cat_dom"/>
</dbReference>
<proteinExistence type="predicted"/>
<dbReference type="Proteomes" id="UP000245119">
    <property type="component" value="Linkage Group LG10"/>
</dbReference>
<evidence type="ECO:0000313" key="2">
    <source>
        <dbReference type="EMBL" id="PVD23491.1"/>
    </source>
</evidence>
<dbReference type="Gene3D" id="2.60.200.40">
    <property type="match status" value="1"/>
</dbReference>
<comment type="caution">
    <text evidence="2">The sequence shown here is derived from an EMBL/GenBank/DDBJ whole genome shotgun (WGS) entry which is preliminary data.</text>
</comment>
<organism evidence="2 3">
    <name type="scientific">Pomacea canaliculata</name>
    <name type="common">Golden apple snail</name>
    <dbReference type="NCBI Taxonomy" id="400727"/>
    <lineage>
        <taxon>Eukaryota</taxon>
        <taxon>Metazoa</taxon>
        <taxon>Spiralia</taxon>
        <taxon>Lophotrochozoa</taxon>
        <taxon>Mollusca</taxon>
        <taxon>Gastropoda</taxon>
        <taxon>Caenogastropoda</taxon>
        <taxon>Architaenioglossa</taxon>
        <taxon>Ampullarioidea</taxon>
        <taxon>Ampullariidae</taxon>
        <taxon>Pomacea</taxon>
    </lineage>
</organism>